<evidence type="ECO:0000313" key="1">
    <source>
        <dbReference type="EMBL" id="KAI4377991.1"/>
    </source>
</evidence>
<protein>
    <submittedName>
        <fullName evidence="1">Uncharacterized protein</fullName>
    </submittedName>
</protein>
<evidence type="ECO:0000313" key="2">
    <source>
        <dbReference type="Proteomes" id="UP001057402"/>
    </source>
</evidence>
<keyword evidence="2" id="KW-1185">Reference proteome</keyword>
<comment type="caution">
    <text evidence="1">The sequence shown here is derived from an EMBL/GenBank/DDBJ whole genome shotgun (WGS) entry which is preliminary data.</text>
</comment>
<accession>A0ACB9RJI8</accession>
<dbReference type="EMBL" id="CM042883">
    <property type="protein sequence ID" value="KAI4377991.1"/>
    <property type="molecule type" value="Genomic_DNA"/>
</dbReference>
<reference evidence="2" key="1">
    <citation type="journal article" date="2023" name="Front. Plant Sci.">
        <title>Chromosomal-level genome assembly of Melastoma candidum provides insights into trichome evolution.</title>
        <authorList>
            <person name="Zhong Y."/>
            <person name="Wu W."/>
            <person name="Sun C."/>
            <person name="Zou P."/>
            <person name="Liu Y."/>
            <person name="Dai S."/>
            <person name="Zhou R."/>
        </authorList>
    </citation>
    <scope>NUCLEOTIDE SEQUENCE [LARGE SCALE GENOMIC DNA]</scope>
</reference>
<organism evidence="1 2">
    <name type="scientific">Melastoma candidum</name>
    <dbReference type="NCBI Taxonomy" id="119954"/>
    <lineage>
        <taxon>Eukaryota</taxon>
        <taxon>Viridiplantae</taxon>
        <taxon>Streptophyta</taxon>
        <taxon>Embryophyta</taxon>
        <taxon>Tracheophyta</taxon>
        <taxon>Spermatophyta</taxon>
        <taxon>Magnoliopsida</taxon>
        <taxon>eudicotyledons</taxon>
        <taxon>Gunneridae</taxon>
        <taxon>Pentapetalae</taxon>
        <taxon>rosids</taxon>
        <taxon>malvids</taxon>
        <taxon>Myrtales</taxon>
        <taxon>Melastomataceae</taxon>
        <taxon>Melastomatoideae</taxon>
        <taxon>Melastomateae</taxon>
        <taxon>Melastoma</taxon>
    </lineage>
</organism>
<proteinExistence type="predicted"/>
<gene>
    <name evidence="1" type="ORF">MLD38_015537</name>
</gene>
<dbReference type="Proteomes" id="UP001057402">
    <property type="component" value="Chromosome 4"/>
</dbReference>
<name>A0ACB9RJI8_9MYRT</name>
<sequence length="372" mass="40867">MFAIFVATKLPGRTDVQCLHRWQKVLDPNLVKGPWTKEEDDLIVHLVEQHGEKHWALIAKSLPGRIGKQCRERWNNYLKPGIVRTPWTEQEDLILMEAHGQYGNKWAELTKLLPGRSENAIKNHWNCTLNKRVNCQNDGRRRPATEPSNSGSSDLKDSEEVARPQVIVVGDVNYLSSFGATHQAANIAIHEPNTKSSSRDCLSKGAEATVPVEEYSLSPRRDSFKAPNWTEAAPIDSFSGLSLSLNFASGAITEGSALLPTRLHNIGLSLQGVSCPELLPKSAPEMFPGIPSVTRKHKLQDATTVSAADNKKDSSCCATMQDSGCSPTLSKKRVTVSSIMLFGTRLECDLDIVADEASANTNYNYSSGTDLI</sequence>